<dbReference type="Gene3D" id="1.20.140.10">
    <property type="entry name" value="Butyryl-CoA Dehydrogenase, subunit A, domain 3"/>
    <property type="match status" value="1"/>
</dbReference>
<keyword evidence="6" id="KW-1185">Reference proteome</keyword>
<dbReference type="Proteomes" id="UP000183487">
    <property type="component" value="Unassembled WGS sequence"/>
</dbReference>
<evidence type="ECO:0000259" key="3">
    <source>
        <dbReference type="Pfam" id="PF02771"/>
    </source>
</evidence>
<dbReference type="InterPro" id="IPR013786">
    <property type="entry name" value="AcylCoA_DH/ox_N"/>
</dbReference>
<dbReference type="InterPro" id="IPR009100">
    <property type="entry name" value="AcylCoA_DH/oxidase_NM_dom_sf"/>
</dbReference>
<evidence type="ECO:0000313" key="5">
    <source>
        <dbReference type="EMBL" id="SDR29460.1"/>
    </source>
</evidence>
<gene>
    <name evidence="5" type="ORF">SAMN05443245_4342</name>
</gene>
<dbReference type="InterPro" id="IPR013107">
    <property type="entry name" value="Acyl-CoA_DH_C"/>
</dbReference>
<dbReference type="GO" id="GO:0006552">
    <property type="term" value="P:L-leucine catabolic process"/>
    <property type="evidence" value="ECO:0007669"/>
    <property type="project" value="TreeGrafter"/>
</dbReference>
<keyword evidence="1" id="KW-0560">Oxidoreductase</keyword>
<keyword evidence="2" id="KW-0175">Coiled coil</keyword>
<accession>A0A1H1HVL9</accession>
<dbReference type="PANTHER" id="PTHR43884">
    <property type="entry name" value="ACYL-COA DEHYDROGENASE"/>
    <property type="match status" value="1"/>
</dbReference>
<feature type="domain" description="Acyl-CoA dehydrogenase/oxidase N-terminal" evidence="3">
    <location>
        <begin position="35"/>
        <end position="131"/>
    </location>
</feature>
<dbReference type="GO" id="GO:0050660">
    <property type="term" value="F:flavin adenine dinucleotide binding"/>
    <property type="evidence" value="ECO:0007669"/>
    <property type="project" value="InterPro"/>
</dbReference>
<dbReference type="OrthoDB" id="571684at2"/>
<dbReference type="Gene3D" id="1.10.540.10">
    <property type="entry name" value="Acyl-CoA dehydrogenase/oxidase, N-terminal domain"/>
    <property type="match status" value="1"/>
</dbReference>
<dbReference type="PIRSF" id="PIRSF016578">
    <property type="entry name" value="HsaA"/>
    <property type="match status" value="1"/>
</dbReference>
<feature type="domain" description="Acyl-CoA dehydrogenase C-terminal" evidence="4">
    <location>
        <begin position="251"/>
        <end position="384"/>
    </location>
</feature>
<dbReference type="NCBIfam" id="TIGR04022">
    <property type="entry name" value="sulfur_SfnB"/>
    <property type="match status" value="1"/>
</dbReference>
<evidence type="ECO:0000259" key="4">
    <source>
        <dbReference type="Pfam" id="PF08028"/>
    </source>
</evidence>
<dbReference type="SUPFAM" id="SSF56645">
    <property type="entry name" value="Acyl-CoA dehydrogenase NM domain-like"/>
    <property type="match status" value="1"/>
</dbReference>
<evidence type="ECO:0000256" key="1">
    <source>
        <dbReference type="ARBA" id="ARBA00023002"/>
    </source>
</evidence>
<reference evidence="6" key="1">
    <citation type="submission" date="2016-10" db="EMBL/GenBank/DDBJ databases">
        <authorList>
            <person name="Varghese N."/>
        </authorList>
    </citation>
    <scope>NUCLEOTIDE SEQUENCE [LARGE SCALE GENOMIC DNA]</scope>
    <source>
        <strain evidence="6">GAS106B</strain>
    </source>
</reference>
<evidence type="ECO:0000313" key="6">
    <source>
        <dbReference type="Proteomes" id="UP000183487"/>
    </source>
</evidence>
<dbReference type="InterPro" id="IPR037069">
    <property type="entry name" value="AcylCoA_DH/ox_N_sf"/>
</dbReference>
<sequence length="409" mass="44820">MNDISNTGVLQARPPRRAHVIESDAEALAVAEKLALEFAVGASERDRLRRLPHDEIERFSESGLGGITVPREYGGADVSFVTLARVFAILCEADPSLGQIPQNHFGFLNVIRTFGSPSQKERYFAGVLAGKRLGNAGPERNSRNTTDVQTRLATINGELRVNGRKYYSTGALFAHWVPAKLLDDEGRLVTAIIERDSAGLTVIDDWSGFGQRTTASGSVVFNNVLVDPDAVLPLWQNADEPSLIGPVSQIIQAAIDAGIARAAVKETVRFVQTQARPWLDAGVERATDDPYVIRDAGLLHVELHAAEAVLERAARALDRIRTQRVTAQTQAEASIVVAKAKALTTEAALNSAEKLFELSGSRAVLAEHNLDRHWRNARVHTLHDPVRWKYFAIGNYVLNGVLPQRHAWI</sequence>
<name>A0A1H1HVL9_9BURK</name>
<dbReference type="AlphaFoldDB" id="A0A1H1HVL9"/>
<protein>
    <submittedName>
        <fullName evidence="5">Sulfur acquisition oxidoreductase, SfnB family</fullName>
    </submittedName>
</protein>
<proteinExistence type="predicted"/>
<dbReference type="InterPro" id="IPR023922">
    <property type="entry name" value="S04_starv_induced_SfnB"/>
</dbReference>
<dbReference type="GO" id="GO:0008470">
    <property type="term" value="F:3-methylbutanoyl-CoA dehydrogenase activity"/>
    <property type="evidence" value="ECO:0007669"/>
    <property type="project" value="TreeGrafter"/>
</dbReference>
<organism evidence="5 6">
    <name type="scientific">Paraburkholderia fungorum</name>
    <dbReference type="NCBI Taxonomy" id="134537"/>
    <lineage>
        <taxon>Bacteria</taxon>
        <taxon>Pseudomonadati</taxon>
        <taxon>Pseudomonadota</taxon>
        <taxon>Betaproteobacteria</taxon>
        <taxon>Burkholderiales</taxon>
        <taxon>Burkholderiaceae</taxon>
        <taxon>Paraburkholderia</taxon>
    </lineage>
</organism>
<dbReference type="CDD" id="cd01163">
    <property type="entry name" value="DszC"/>
    <property type="match status" value="1"/>
</dbReference>
<dbReference type="Pfam" id="PF02771">
    <property type="entry name" value="Acyl-CoA_dh_N"/>
    <property type="match status" value="1"/>
</dbReference>
<dbReference type="EMBL" id="FNKP01000002">
    <property type="protein sequence ID" value="SDR29460.1"/>
    <property type="molecule type" value="Genomic_DNA"/>
</dbReference>
<evidence type="ECO:0000256" key="2">
    <source>
        <dbReference type="SAM" id="Coils"/>
    </source>
</evidence>
<dbReference type="Pfam" id="PF08028">
    <property type="entry name" value="Acyl-CoA_dh_2"/>
    <property type="match status" value="1"/>
</dbReference>
<dbReference type="RefSeq" id="WP_074768460.1">
    <property type="nucleotide sequence ID" value="NZ_FNKP01000002.1"/>
</dbReference>
<feature type="coiled-coil region" evidence="2">
    <location>
        <begin position="303"/>
        <end position="330"/>
    </location>
</feature>
<dbReference type="Gene3D" id="2.40.110.10">
    <property type="entry name" value="Butyryl-CoA Dehydrogenase, subunit A, domain 2"/>
    <property type="match status" value="1"/>
</dbReference>
<dbReference type="InterPro" id="IPR036250">
    <property type="entry name" value="AcylCo_DH-like_C"/>
</dbReference>
<dbReference type="SUPFAM" id="SSF47203">
    <property type="entry name" value="Acyl-CoA dehydrogenase C-terminal domain-like"/>
    <property type="match status" value="1"/>
</dbReference>
<dbReference type="PANTHER" id="PTHR43884:SF12">
    <property type="entry name" value="ISOVALERYL-COA DEHYDROGENASE, MITOCHONDRIAL-RELATED"/>
    <property type="match status" value="1"/>
</dbReference>
<dbReference type="InterPro" id="IPR046373">
    <property type="entry name" value="Acyl-CoA_Oxase/DH_mid-dom_sf"/>
</dbReference>